<keyword evidence="4 6" id="KW-0472">Membrane</keyword>
<sequence length="166" mass="16882">MTEPGTMLAVDRPMWHQALFGAVAAGAFGVLFNFGVATILWAGAAGALALSVRTLGLDAGWSLEAASFAAAAAVAVCVQALDLIPGGFRRGGNTLAVAGCIPMIPGSAAAHAIMGLMELTLPDIVEPDRVLLGTVPYALRVVFTIGAIGAGLTIVTALLRRPDFPK</sequence>
<dbReference type="InterPro" id="IPR024528">
    <property type="entry name" value="ThrE_2"/>
</dbReference>
<evidence type="ECO:0000259" key="7">
    <source>
        <dbReference type="Pfam" id="PF12821"/>
    </source>
</evidence>
<reference evidence="8 9" key="1">
    <citation type="submission" date="2019-09" db="EMBL/GenBank/DDBJ databases">
        <title>Genome sequence of Roseospira marina, one of the more divergent members of the non-sulfur purple photosynthetic bacterial family, the Rhodospirillaceae.</title>
        <authorList>
            <person name="Meyer T."/>
            <person name="Kyndt J."/>
        </authorList>
    </citation>
    <scope>NUCLEOTIDE SEQUENCE [LARGE SCALE GENOMIC DNA]</scope>
    <source>
        <strain evidence="8 9">DSM 15113</strain>
    </source>
</reference>
<accession>A0A5M6IFG3</accession>
<dbReference type="AlphaFoldDB" id="A0A5M6IFG3"/>
<evidence type="ECO:0000256" key="1">
    <source>
        <dbReference type="ARBA" id="ARBA00004141"/>
    </source>
</evidence>
<evidence type="ECO:0000256" key="3">
    <source>
        <dbReference type="ARBA" id="ARBA00022989"/>
    </source>
</evidence>
<comment type="caution">
    <text evidence="8">The sequence shown here is derived from an EMBL/GenBank/DDBJ whole genome shotgun (WGS) entry which is preliminary data.</text>
</comment>
<feature type="transmembrane region" description="Helical" evidence="6">
    <location>
        <begin position="137"/>
        <end position="159"/>
    </location>
</feature>
<keyword evidence="9" id="KW-1185">Reference proteome</keyword>
<evidence type="ECO:0000256" key="4">
    <source>
        <dbReference type="ARBA" id="ARBA00023136"/>
    </source>
</evidence>
<name>A0A5M6IFG3_9PROT</name>
<proteinExistence type="inferred from homology"/>
<protein>
    <recommendedName>
        <fullName evidence="7">Threonine/Serine exporter ThrE domain-containing protein</fullName>
    </recommendedName>
</protein>
<evidence type="ECO:0000256" key="2">
    <source>
        <dbReference type="ARBA" id="ARBA00022692"/>
    </source>
</evidence>
<evidence type="ECO:0000313" key="9">
    <source>
        <dbReference type="Proteomes" id="UP000324065"/>
    </source>
</evidence>
<feature type="transmembrane region" description="Helical" evidence="6">
    <location>
        <begin position="96"/>
        <end position="117"/>
    </location>
</feature>
<comment type="subcellular location">
    <subcellularLocation>
        <location evidence="1">Membrane</location>
        <topology evidence="1">Multi-pass membrane protein</topology>
    </subcellularLocation>
</comment>
<evidence type="ECO:0000256" key="5">
    <source>
        <dbReference type="ARBA" id="ARBA00034125"/>
    </source>
</evidence>
<dbReference type="OrthoDB" id="7376518at2"/>
<keyword evidence="3 6" id="KW-1133">Transmembrane helix</keyword>
<feature type="domain" description="Threonine/Serine exporter ThrE" evidence="7">
    <location>
        <begin position="17"/>
        <end position="157"/>
    </location>
</feature>
<keyword evidence="2 6" id="KW-0812">Transmembrane</keyword>
<dbReference type="GO" id="GO:0016020">
    <property type="term" value="C:membrane"/>
    <property type="evidence" value="ECO:0007669"/>
    <property type="project" value="UniProtKB-SubCell"/>
</dbReference>
<organism evidence="8 9">
    <name type="scientific">Roseospira marina</name>
    <dbReference type="NCBI Taxonomy" id="140057"/>
    <lineage>
        <taxon>Bacteria</taxon>
        <taxon>Pseudomonadati</taxon>
        <taxon>Pseudomonadota</taxon>
        <taxon>Alphaproteobacteria</taxon>
        <taxon>Rhodospirillales</taxon>
        <taxon>Rhodospirillaceae</taxon>
        <taxon>Roseospira</taxon>
    </lineage>
</organism>
<comment type="similarity">
    <text evidence="5">Belongs to the ThrE exporter (TC 2.A.79) family.</text>
</comment>
<gene>
    <name evidence="8" type="ORF">F1188_07015</name>
</gene>
<dbReference type="Pfam" id="PF12821">
    <property type="entry name" value="ThrE_2"/>
    <property type="match status" value="1"/>
</dbReference>
<dbReference type="Proteomes" id="UP000324065">
    <property type="component" value="Unassembled WGS sequence"/>
</dbReference>
<feature type="transmembrane region" description="Helical" evidence="6">
    <location>
        <begin position="65"/>
        <end position="84"/>
    </location>
</feature>
<evidence type="ECO:0000313" key="8">
    <source>
        <dbReference type="EMBL" id="KAA5606318.1"/>
    </source>
</evidence>
<dbReference type="EMBL" id="VWPJ01000005">
    <property type="protein sequence ID" value="KAA5606318.1"/>
    <property type="molecule type" value="Genomic_DNA"/>
</dbReference>
<evidence type="ECO:0000256" key="6">
    <source>
        <dbReference type="SAM" id="Phobius"/>
    </source>
</evidence>